<dbReference type="InterPro" id="IPR000086">
    <property type="entry name" value="NUDIX_hydrolase_dom"/>
</dbReference>
<keyword evidence="4" id="KW-1185">Reference proteome</keyword>
<dbReference type="PANTHER" id="PTHR43222:SF9">
    <property type="entry name" value="8-OXO-(D)GTP PHOSPHATASE"/>
    <property type="match status" value="1"/>
</dbReference>
<dbReference type="InterPro" id="IPR015797">
    <property type="entry name" value="NUDIX_hydrolase-like_dom_sf"/>
</dbReference>
<protein>
    <submittedName>
        <fullName evidence="3">NUDIX hydrolase</fullName>
    </submittedName>
</protein>
<dbReference type="InterPro" id="IPR020084">
    <property type="entry name" value="NUDIX_hydrolase_CS"/>
</dbReference>
<evidence type="ECO:0000313" key="3">
    <source>
        <dbReference type="EMBL" id="UZJ25672.1"/>
    </source>
</evidence>
<dbReference type="Proteomes" id="UP001164965">
    <property type="component" value="Chromosome"/>
</dbReference>
<dbReference type="InterPro" id="IPR013078">
    <property type="entry name" value="His_Pase_superF_clade-1"/>
</dbReference>
<dbReference type="CDD" id="cd03673">
    <property type="entry name" value="NUDIX_Ap6A_hydrolase"/>
    <property type="match status" value="1"/>
</dbReference>
<accession>A0ABY6P1Z8</accession>
<dbReference type="CDD" id="cd07067">
    <property type="entry name" value="HP_PGM_like"/>
    <property type="match status" value="1"/>
</dbReference>
<feature type="domain" description="Nudix hydrolase" evidence="2">
    <location>
        <begin position="6"/>
        <end position="138"/>
    </location>
</feature>
<keyword evidence="1 3" id="KW-0378">Hydrolase</keyword>
<dbReference type="GO" id="GO:0016787">
    <property type="term" value="F:hydrolase activity"/>
    <property type="evidence" value="ECO:0007669"/>
    <property type="project" value="UniProtKB-KW"/>
</dbReference>
<dbReference type="EMBL" id="CP110615">
    <property type="protein sequence ID" value="UZJ25672.1"/>
    <property type="molecule type" value="Genomic_DNA"/>
</dbReference>
<organism evidence="3 4">
    <name type="scientific">Rhodococcus antarcticus</name>
    <dbReference type="NCBI Taxonomy" id="2987751"/>
    <lineage>
        <taxon>Bacteria</taxon>
        <taxon>Bacillati</taxon>
        <taxon>Actinomycetota</taxon>
        <taxon>Actinomycetes</taxon>
        <taxon>Mycobacteriales</taxon>
        <taxon>Nocardiaceae</taxon>
        <taxon>Rhodococcus</taxon>
    </lineage>
</organism>
<dbReference type="InterPro" id="IPR029033">
    <property type="entry name" value="His_PPase_superfam"/>
</dbReference>
<dbReference type="Pfam" id="PF00293">
    <property type="entry name" value="NUDIX"/>
    <property type="match status" value="1"/>
</dbReference>
<evidence type="ECO:0000256" key="1">
    <source>
        <dbReference type="ARBA" id="ARBA00022801"/>
    </source>
</evidence>
<evidence type="ECO:0000259" key="2">
    <source>
        <dbReference type="PROSITE" id="PS51462"/>
    </source>
</evidence>
<name>A0ABY6P1Z8_9NOCA</name>
<dbReference type="Gene3D" id="3.40.50.1240">
    <property type="entry name" value="Phosphoglycerate mutase-like"/>
    <property type="match status" value="1"/>
</dbReference>
<dbReference type="SUPFAM" id="SSF53254">
    <property type="entry name" value="Phosphoglycerate mutase-like"/>
    <property type="match status" value="1"/>
</dbReference>
<dbReference type="PROSITE" id="PS51462">
    <property type="entry name" value="NUDIX"/>
    <property type="match status" value="1"/>
</dbReference>
<dbReference type="SUPFAM" id="SSF55811">
    <property type="entry name" value="Nudix"/>
    <property type="match status" value="1"/>
</dbReference>
<proteinExistence type="predicted"/>
<dbReference type="RefSeq" id="WP_265383776.1">
    <property type="nucleotide sequence ID" value="NZ_CP110615.1"/>
</dbReference>
<sequence length="302" mass="32648">MSSHDEPVLAAGGVLWRWATDAGAAGAQVEVALVHRPRHDDWSLPKGHVEDGEHRVVAALREIAEETGHRAVLGRHLGRSRYRVAGRPKRVDHWAARATGGSFTPNEEVDELRWLPVAPAREQVTQRSDATVLRRFAALPADTETLLLVRHAKAGSRKRFRGEDRLRPLVREGHLQARALVPLCQAFGATVVHAADRVRCEQTVQPLADVLDVGVRSEPLLSEEGWAAGPAHGARRAQQVLTAGGVPVLCSQGGVIPELVARWAGASGIAVPPGRTRKASTWVVSSVDGRVVALDHLADPFH</sequence>
<dbReference type="SMART" id="SM00855">
    <property type="entry name" value="PGAM"/>
    <property type="match status" value="1"/>
</dbReference>
<gene>
    <name evidence="3" type="ORF">RHODO2019_04260</name>
</gene>
<dbReference type="Pfam" id="PF00300">
    <property type="entry name" value="His_Phos_1"/>
    <property type="match status" value="1"/>
</dbReference>
<evidence type="ECO:0000313" key="4">
    <source>
        <dbReference type="Proteomes" id="UP001164965"/>
    </source>
</evidence>
<reference evidence="3" key="1">
    <citation type="submission" date="2022-10" db="EMBL/GenBank/DDBJ databases">
        <title>Rhodococcus sp.75.</title>
        <authorList>
            <person name="Sun M."/>
        </authorList>
    </citation>
    <scope>NUCLEOTIDE SEQUENCE</scope>
    <source>
        <strain evidence="3">75</strain>
    </source>
</reference>
<dbReference type="Gene3D" id="3.90.79.10">
    <property type="entry name" value="Nucleoside Triphosphate Pyrophosphohydrolase"/>
    <property type="match status" value="1"/>
</dbReference>
<dbReference type="PROSITE" id="PS00893">
    <property type="entry name" value="NUDIX_BOX"/>
    <property type="match status" value="1"/>
</dbReference>
<dbReference type="PANTHER" id="PTHR43222">
    <property type="entry name" value="NUDIX HYDROLASE 23"/>
    <property type="match status" value="1"/>
</dbReference>